<sequence length="94" mass="9844">MMFSIANEKLKEAAMEAEKGNERKAKWMAQEAQQTVHAFVAPQTGASGGKGGKSEVLVDEGSKSQCAINVSSSDSGGVEEKGGVVGKQERAEND</sequence>
<evidence type="ECO:0000256" key="1">
    <source>
        <dbReference type="SAM" id="MobiDB-lite"/>
    </source>
</evidence>
<evidence type="ECO:0000313" key="3">
    <source>
        <dbReference type="Proteomes" id="UP001281761"/>
    </source>
</evidence>
<reference evidence="2 3" key="1">
    <citation type="journal article" date="2022" name="bioRxiv">
        <title>Genomics of Preaxostyla Flagellates Illuminates Evolutionary Transitions and the Path Towards Mitochondrial Loss.</title>
        <authorList>
            <person name="Novak L.V.F."/>
            <person name="Treitli S.C."/>
            <person name="Pyrih J."/>
            <person name="Halakuc P."/>
            <person name="Pipaliya S.V."/>
            <person name="Vacek V."/>
            <person name="Brzon O."/>
            <person name="Soukal P."/>
            <person name="Eme L."/>
            <person name="Dacks J.B."/>
            <person name="Karnkowska A."/>
            <person name="Elias M."/>
            <person name="Hampl V."/>
        </authorList>
    </citation>
    <scope>NUCLEOTIDE SEQUENCE [LARGE SCALE GENOMIC DNA]</scope>
    <source>
        <strain evidence="2">NAU3</strain>
        <tissue evidence="2">Gut</tissue>
    </source>
</reference>
<protein>
    <submittedName>
        <fullName evidence="2">Uncharacterized protein</fullName>
    </submittedName>
</protein>
<feature type="compositionally biased region" description="Basic and acidic residues" evidence="1">
    <location>
        <begin position="78"/>
        <end position="94"/>
    </location>
</feature>
<gene>
    <name evidence="2" type="ORF">BLNAU_2059</name>
</gene>
<comment type="caution">
    <text evidence="2">The sequence shown here is derived from an EMBL/GenBank/DDBJ whole genome shotgun (WGS) entry which is preliminary data.</text>
</comment>
<dbReference type="EMBL" id="JARBJD010000008">
    <property type="protein sequence ID" value="KAK2963036.1"/>
    <property type="molecule type" value="Genomic_DNA"/>
</dbReference>
<dbReference type="Proteomes" id="UP001281761">
    <property type="component" value="Unassembled WGS sequence"/>
</dbReference>
<proteinExistence type="predicted"/>
<organism evidence="2 3">
    <name type="scientific">Blattamonas nauphoetae</name>
    <dbReference type="NCBI Taxonomy" id="2049346"/>
    <lineage>
        <taxon>Eukaryota</taxon>
        <taxon>Metamonada</taxon>
        <taxon>Preaxostyla</taxon>
        <taxon>Oxymonadida</taxon>
        <taxon>Blattamonas</taxon>
    </lineage>
</organism>
<evidence type="ECO:0000313" key="2">
    <source>
        <dbReference type="EMBL" id="KAK2963036.1"/>
    </source>
</evidence>
<keyword evidence="3" id="KW-1185">Reference proteome</keyword>
<accession>A0ABQ9YH97</accession>
<name>A0ABQ9YH97_9EUKA</name>
<feature type="region of interest" description="Disordered" evidence="1">
    <location>
        <begin position="67"/>
        <end position="94"/>
    </location>
</feature>